<reference evidence="1 2" key="1">
    <citation type="submission" date="2019-05" db="EMBL/GenBank/DDBJ databases">
        <title>Another draft genome of Portunus trituberculatus and its Hox gene families provides insights of decapod evolution.</title>
        <authorList>
            <person name="Jeong J.-H."/>
            <person name="Song I."/>
            <person name="Kim S."/>
            <person name="Choi T."/>
            <person name="Kim D."/>
            <person name="Ryu S."/>
            <person name="Kim W."/>
        </authorList>
    </citation>
    <scope>NUCLEOTIDE SEQUENCE [LARGE SCALE GENOMIC DNA]</scope>
    <source>
        <tissue evidence="1">Muscle</tissue>
    </source>
</reference>
<dbReference type="EMBL" id="VSRR010051386">
    <property type="protein sequence ID" value="MPC79537.1"/>
    <property type="molecule type" value="Genomic_DNA"/>
</dbReference>
<comment type="caution">
    <text evidence="1">The sequence shown here is derived from an EMBL/GenBank/DDBJ whole genome shotgun (WGS) entry which is preliminary data.</text>
</comment>
<evidence type="ECO:0000313" key="2">
    <source>
        <dbReference type="Proteomes" id="UP000324222"/>
    </source>
</evidence>
<accession>A0A5B7IDC7</accession>
<name>A0A5B7IDC7_PORTR</name>
<dbReference type="AlphaFoldDB" id="A0A5B7IDC7"/>
<keyword evidence="2" id="KW-1185">Reference proteome</keyword>
<dbReference type="Proteomes" id="UP000324222">
    <property type="component" value="Unassembled WGS sequence"/>
</dbReference>
<protein>
    <submittedName>
        <fullName evidence="1">Uncharacterized protein</fullName>
    </submittedName>
</protein>
<organism evidence="1 2">
    <name type="scientific">Portunus trituberculatus</name>
    <name type="common">Swimming crab</name>
    <name type="synonym">Neptunus trituberculatus</name>
    <dbReference type="NCBI Taxonomy" id="210409"/>
    <lineage>
        <taxon>Eukaryota</taxon>
        <taxon>Metazoa</taxon>
        <taxon>Ecdysozoa</taxon>
        <taxon>Arthropoda</taxon>
        <taxon>Crustacea</taxon>
        <taxon>Multicrustacea</taxon>
        <taxon>Malacostraca</taxon>
        <taxon>Eumalacostraca</taxon>
        <taxon>Eucarida</taxon>
        <taxon>Decapoda</taxon>
        <taxon>Pleocyemata</taxon>
        <taxon>Brachyura</taxon>
        <taxon>Eubrachyura</taxon>
        <taxon>Portunoidea</taxon>
        <taxon>Portunidae</taxon>
        <taxon>Portuninae</taxon>
        <taxon>Portunus</taxon>
    </lineage>
</organism>
<sequence length="18" mass="2306">MKWQWCHQDEINEGNMKK</sequence>
<proteinExistence type="predicted"/>
<gene>
    <name evidence="1" type="ORF">E2C01_074066</name>
</gene>
<evidence type="ECO:0000313" key="1">
    <source>
        <dbReference type="EMBL" id="MPC79537.1"/>
    </source>
</evidence>